<dbReference type="RefSeq" id="XP_021885666.1">
    <property type="nucleotide sequence ID" value="XM_022029420.1"/>
</dbReference>
<dbReference type="STRING" id="64571.A0A1Y2H2M7"/>
<dbReference type="GeneID" id="33571263"/>
<dbReference type="InParanoid" id="A0A1Y2H2M7"/>
<dbReference type="Gene3D" id="3.60.110.10">
    <property type="entry name" value="Carbon-nitrogen hydrolase"/>
    <property type="match status" value="1"/>
</dbReference>
<reference evidence="2 3" key="1">
    <citation type="submission" date="2016-07" db="EMBL/GenBank/DDBJ databases">
        <title>Pervasive Adenine N6-methylation of Active Genes in Fungi.</title>
        <authorList>
            <consortium name="DOE Joint Genome Institute"/>
            <person name="Mondo S.J."/>
            <person name="Dannebaum R.O."/>
            <person name="Kuo R.C."/>
            <person name="Labutti K."/>
            <person name="Haridas S."/>
            <person name="Kuo A."/>
            <person name="Salamov A."/>
            <person name="Ahrendt S.R."/>
            <person name="Lipzen A."/>
            <person name="Sullivan W."/>
            <person name="Andreopoulos W.B."/>
            <person name="Clum A."/>
            <person name="Lindquist E."/>
            <person name="Daum C."/>
            <person name="Ramamoorthy G.K."/>
            <person name="Gryganskyi A."/>
            <person name="Culley D."/>
            <person name="Magnuson J.K."/>
            <person name="James T.Y."/>
            <person name="O'Malley M.A."/>
            <person name="Stajich J.E."/>
            <person name="Spatafora J.W."/>
            <person name="Visel A."/>
            <person name="Grigoriev I.V."/>
        </authorList>
    </citation>
    <scope>NUCLEOTIDE SEQUENCE [LARGE SCALE GENOMIC DNA]</scope>
    <source>
        <strain evidence="2 3">NRRL 3116</strain>
    </source>
</reference>
<dbReference type="Proteomes" id="UP000193648">
    <property type="component" value="Unassembled WGS sequence"/>
</dbReference>
<name>A0A1Y2H2M7_9FUNG</name>
<comment type="caution">
    <text evidence="2">The sequence shown here is derived from an EMBL/GenBank/DDBJ whole genome shotgun (WGS) entry which is preliminary data.</text>
</comment>
<keyword evidence="1" id="KW-0812">Transmembrane</keyword>
<evidence type="ECO:0000313" key="3">
    <source>
        <dbReference type="Proteomes" id="UP000193648"/>
    </source>
</evidence>
<feature type="transmembrane region" description="Helical" evidence="1">
    <location>
        <begin position="526"/>
        <end position="544"/>
    </location>
</feature>
<dbReference type="EMBL" id="MCFF01000003">
    <property type="protein sequence ID" value="ORZ27963.1"/>
    <property type="molecule type" value="Genomic_DNA"/>
</dbReference>
<evidence type="ECO:0000256" key="1">
    <source>
        <dbReference type="SAM" id="Phobius"/>
    </source>
</evidence>
<feature type="transmembrane region" description="Helical" evidence="1">
    <location>
        <begin position="75"/>
        <end position="95"/>
    </location>
</feature>
<accession>A0A1Y2H2M7</accession>
<dbReference type="InterPro" id="IPR036526">
    <property type="entry name" value="C-N_Hydrolase_sf"/>
</dbReference>
<dbReference type="OrthoDB" id="2626014at2759"/>
<protein>
    <submittedName>
        <fullName evidence="2">Uncharacterized protein</fullName>
    </submittedName>
</protein>
<feature type="transmembrane region" description="Helical" evidence="1">
    <location>
        <begin position="249"/>
        <end position="270"/>
    </location>
</feature>
<organism evidence="2 3">
    <name type="scientific">Lobosporangium transversale</name>
    <dbReference type="NCBI Taxonomy" id="64571"/>
    <lineage>
        <taxon>Eukaryota</taxon>
        <taxon>Fungi</taxon>
        <taxon>Fungi incertae sedis</taxon>
        <taxon>Mucoromycota</taxon>
        <taxon>Mortierellomycotina</taxon>
        <taxon>Mortierellomycetes</taxon>
        <taxon>Mortierellales</taxon>
        <taxon>Mortierellaceae</taxon>
        <taxon>Lobosporangium</taxon>
    </lineage>
</organism>
<evidence type="ECO:0000313" key="2">
    <source>
        <dbReference type="EMBL" id="ORZ27963.1"/>
    </source>
</evidence>
<feature type="transmembrane region" description="Helical" evidence="1">
    <location>
        <begin position="188"/>
        <end position="212"/>
    </location>
</feature>
<proteinExistence type="predicted"/>
<dbReference type="AlphaFoldDB" id="A0A1Y2H2M7"/>
<sequence length="593" mass="65045">MAEEEGKEALFSIPTITAVLVPILVSICDYFGPGLHNIVPAPFLAIFMSLCYLERLGPGGPSSSSTLPSSIWSQAAIIPNLYLFLCMALGKGLAYQTPIGENGDSDLGSSMLLGFSLSVVQLVALWIHLSWQERFMKPDEAFQNGVRALVATMVLPTVWVALFTVVYAVSPLGTVGSIAYSQLDNQPFVRWVAVAGIGGLEFIMVWTSVMLARGFTHFMRTRYYKKGGVYDVDPIEANMRKQAGEARSGAFSPMSIYLFMMMIVLLYGSFQVKGILDFSHSSARVVCLSGLPWGSDSSFEDEYSYRLNETTNLAKVNSDIVIWSEKMMRISTLTERDKLWTQARNISATYAKYIGIAYEDFVDAPTNTKGKSMFVMFDKAGNVGFEYQKAHPKPRAENNILPGPSNQPATGRELSLNSGLIGGATEFDLNFHTFSKSIKQQNINLLISLTASKGNIRLGTAIQAFRAMEQGITILSCGGRGAIASSYYNPLVIGSAPILNSLSYSATVFTDLPEPVWTMYQVVGDLWAYICCALTVITLALVALPERIVNRLFAWITKRKKGRNSDNYAGTDGHSDRAQGIALNILDEPLECK</sequence>
<feature type="transmembrane region" description="Helical" evidence="1">
    <location>
        <begin position="9"/>
        <end position="32"/>
    </location>
</feature>
<feature type="transmembrane region" description="Helical" evidence="1">
    <location>
        <begin position="38"/>
        <end position="54"/>
    </location>
</feature>
<feature type="transmembrane region" description="Helical" evidence="1">
    <location>
        <begin position="107"/>
        <end position="127"/>
    </location>
</feature>
<gene>
    <name evidence="2" type="ORF">BCR41DRAFT_409877</name>
</gene>
<keyword evidence="3" id="KW-1185">Reference proteome</keyword>
<keyword evidence="1" id="KW-1133">Transmembrane helix</keyword>
<dbReference type="SUPFAM" id="SSF56317">
    <property type="entry name" value="Carbon-nitrogen hydrolase"/>
    <property type="match status" value="1"/>
</dbReference>
<keyword evidence="1" id="KW-0472">Membrane</keyword>